<feature type="transmembrane region" description="Helical" evidence="1">
    <location>
        <begin position="86"/>
        <end position="106"/>
    </location>
</feature>
<evidence type="ECO:0000313" key="2">
    <source>
        <dbReference type="EMBL" id="GAA4004127.1"/>
    </source>
</evidence>
<evidence type="ECO:0000313" key="3">
    <source>
        <dbReference type="Proteomes" id="UP001501747"/>
    </source>
</evidence>
<feature type="transmembrane region" description="Helical" evidence="1">
    <location>
        <begin position="58"/>
        <end position="79"/>
    </location>
</feature>
<feature type="transmembrane region" description="Helical" evidence="1">
    <location>
        <begin position="118"/>
        <end position="142"/>
    </location>
</feature>
<organism evidence="2 3">
    <name type="scientific">Allokutzneria multivorans</name>
    <dbReference type="NCBI Taxonomy" id="1142134"/>
    <lineage>
        <taxon>Bacteria</taxon>
        <taxon>Bacillati</taxon>
        <taxon>Actinomycetota</taxon>
        <taxon>Actinomycetes</taxon>
        <taxon>Pseudonocardiales</taxon>
        <taxon>Pseudonocardiaceae</taxon>
        <taxon>Allokutzneria</taxon>
    </lineage>
</organism>
<protein>
    <submittedName>
        <fullName evidence="2">Uncharacterized protein</fullName>
    </submittedName>
</protein>
<name>A0ABP7RZ03_9PSEU</name>
<sequence>MRHLLRRAGTGLAILGLVVTVLGTFLPWLHSGSVLRNSYEAADLVRRLLELDSGVGGALLLVWPGVGPVAALCVAGYLVGFPRVSAVANLVFSAITGAVGVFASVHADDGGSLVGISWTGPVTVLVGAVLALLGAIGVLVGAPGPFTQGRNSEQHRGTVRP</sequence>
<gene>
    <name evidence="2" type="ORF">GCM10022247_26390</name>
</gene>
<reference evidence="3" key="1">
    <citation type="journal article" date="2019" name="Int. J. Syst. Evol. Microbiol.">
        <title>The Global Catalogue of Microorganisms (GCM) 10K type strain sequencing project: providing services to taxonomists for standard genome sequencing and annotation.</title>
        <authorList>
            <consortium name="The Broad Institute Genomics Platform"/>
            <consortium name="The Broad Institute Genome Sequencing Center for Infectious Disease"/>
            <person name="Wu L."/>
            <person name="Ma J."/>
        </authorList>
    </citation>
    <scope>NUCLEOTIDE SEQUENCE [LARGE SCALE GENOMIC DNA]</scope>
    <source>
        <strain evidence="3">JCM 17342</strain>
    </source>
</reference>
<dbReference type="Proteomes" id="UP001501747">
    <property type="component" value="Unassembled WGS sequence"/>
</dbReference>
<feature type="transmembrane region" description="Helical" evidence="1">
    <location>
        <begin position="12"/>
        <end position="30"/>
    </location>
</feature>
<keyword evidence="1" id="KW-0812">Transmembrane</keyword>
<keyword evidence="3" id="KW-1185">Reference proteome</keyword>
<evidence type="ECO:0000256" key="1">
    <source>
        <dbReference type="SAM" id="Phobius"/>
    </source>
</evidence>
<keyword evidence="1" id="KW-1133">Transmembrane helix</keyword>
<proteinExistence type="predicted"/>
<comment type="caution">
    <text evidence="2">The sequence shown here is derived from an EMBL/GenBank/DDBJ whole genome shotgun (WGS) entry which is preliminary data.</text>
</comment>
<dbReference type="EMBL" id="BAABAL010000007">
    <property type="protein sequence ID" value="GAA4004127.1"/>
    <property type="molecule type" value="Genomic_DNA"/>
</dbReference>
<accession>A0ABP7RZ03</accession>
<keyword evidence="1" id="KW-0472">Membrane</keyword>